<accession>A0A0F9P529</accession>
<protein>
    <recommendedName>
        <fullName evidence="2">PIN domain-containing protein</fullName>
    </recommendedName>
</protein>
<name>A0A0F9P529_9ZZZZ</name>
<dbReference type="AlphaFoldDB" id="A0A0F9P529"/>
<evidence type="ECO:0000313" key="1">
    <source>
        <dbReference type="EMBL" id="KKN25169.1"/>
    </source>
</evidence>
<sequence>MKKLKIFLDTSVYSALFDERDLNRQKQTQDFWKDIEEYKLYYSDINIEEINAITDEKLKEKLKALLLKGQKIEISEEVSNLTNKYIKESLIPEKYENDALLVALTSVHSLDILVSWNFKHLVKRKTRIGVNLINLKEGYKSIEILAPPEL</sequence>
<dbReference type="EMBL" id="LAZR01002823">
    <property type="protein sequence ID" value="KKN25169.1"/>
    <property type="molecule type" value="Genomic_DNA"/>
</dbReference>
<comment type="caution">
    <text evidence="1">The sequence shown here is derived from an EMBL/GenBank/DDBJ whole genome shotgun (WGS) entry which is preliminary data.</text>
</comment>
<proteinExistence type="predicted"/>
<dbReference type="Gene3D" id="3.40.50.1010">
    <property type="entry name" value="5'-nuclease"/>
    <property type="match status" value="1"/>
</dbReference>
<reference evidence="1" key="1">
    <citation type="journal article" date="2015" name="Nature">
        <title>Complex archaea that bridge the gap between prokaryotes and eukaryotes.</title>
        <authorList>
            <person name="Spang A."/>
            <person name="Saw J.H."/>
            <person name="Jorgensen S.L."/>
            <person name="Zaremba-Niedzwiedzka K."/>
            <person name="Martijn J."/>
            <person name="Lind A.E."/>
            <person name="van Eijk R."/>
            <person name="Schleper C."/>
            <person name="Guy L."/>
            <person name="Ettema T.J."/>
        </authorList>
    </citation>
    <scope>NUCLEOTIDE SEQUENCE</scope>
</reference>
<organism evidence="1">
    <name type="scientific">marine sediment metagenome</name>
    <dbReference type="NCBI Taxonomy" id="412755"/>
    <lineage>
        <taxon>unclassified sequences</taxon>
        <taxon>metagenomes</taxon>
        <taxon>ecological metagenomes</taxon>
    </lineage>
</organism>
<dbReference type="InterPro" id="IPR029060">
    <property type="entry name" value="PIN-like_dom_sf"/>
</dbReference>
<evidence type="ECO:0008006" key="2">
    <source>
        <dbReference type="Google" id="ProtNLM"/>
    </source>
</evidence>
<dbReference type="SUPFAM" id="SSF88723">
    <property type="entry name" value="PIN domain-like"/>
    <property type="match status" value="1"/>
</dbReference>
<gene>
    <name evidence="1" type="ORF">LCGC14_0887520</name>
</gene>